<comment type="similarity">
    <text evidence="1 4">Belongs to the bacterial solute-binding protein 3 family.</text>
</comment>
<dbReference type="PROSITE" id="PS51257">
    <property type="entry name" value="PROKAR_LIPOPROTEIN"/>
    <property type="match status" value="1"/>
</dbReference>
<feature type="domain" description="Solute-binding protein family 3/N-terminal" evidence="6">
    <location>
        <begin position="43"/>
        <end position="265"/>
    </location>
</feature>
<dbReference type="GO" id="GO:0030288">
    <property type="term" value="C:outer membrane-bounded periplasmic space"/>
    <property type="evidence" value="ECO:0007669"/>
    <property type="project" value="TreeGrafter"/>
</dbReference>
<dbReference type="RefSeq" id="WP_113658740.1">
    <property type="nucleotide sequence ID" value="NZ_KZ845666.1"/>
</dbReference>
<sequence length="278" mass="31022">MAVIKRWMVVAFSFLLVFTMAACSTKEDKAAGGDLEAIKKRGKLVVGVKYDTRLFGYKDPSDNQVKGFEIDLAKELAKKLFGDENKVEFKEVTSKTRIKMLTSGDIDLIAATMTITEERKKQIDFSHVYYLAGQSLLVPKDSAIKTVKDAKGKKVSTAKGATSGKNLEKHVPGVIVEEYDNYADAFTALKSKKVDAVTTDDSILLGMAESDSNYHVLSEKFTKEPYGMGIKKGNEQLKKYVNDFIVEIQKNGKYAELFKKWFKKDAPTDLPKEAVLEN</sequence>
<dbReference type="CDD" id="cd13690">
    <property type="entry name" value="PBP2_GluB"/>
    <property type="match status" value="1"/>
</dbReference>
<dbReference type="Pfam" id="PF00497">
    <property type="entry name" value="SBP_bac_3"/>
    <property type="match status" value="1"/>
</dbReference>
<gene>
    <name evidence="8" type="ORF">DL897_08570</name>
</gene>
<dbReference type="GO" id="GO:0005576">
    <property type="term" value="C:extracellular region"/>
    <property type="evidence" value="ECO:0007669"/>
    <property type="project" value="TreeGrafter"/>
</dbReference>
<dbReference type="InterPro" id="IPR051455">
    <property type="entry name" value="Bact_solute-bind_prot3"/>
</dbReference>
<dbReference type="SMART" id="SM00079">
    <property type="entry name" value="PBPe"/>
    <property type="match status" value="1"/>
</dbReference>
<dbReference type="OrthoDB" id="115856at2"/>
<evidence type="ECO:0000256" key="2">
    <source>
        <dbReference type="ARBA" id="ARBA00022448"/>
    </source>
</evidence>
<evidence type="ECO:0000259" key="7">
    <source>
        <dbReference type="SMART" id="SM00079"/>
    </source>
</evidence>
<dbReference type="InterPro" id="IPR001320">
    <property type="entry name" value="Iontro_rcpt_C"/>
</dbReference>
<evidence type="ECO:0000256" key="4">
    <source>
        <dbReference type="RuleBase" id="RU003744"/>
    </source>
</evidence>
<dbReference type="SUPFAM" id="SSF53850">
    <property type="entry name" value="Periplasmic binding protein-like II"/>
    <property type="match status" value="1"/>
</dbReference>
<dbReference type="Gene3D" id="3.40.190.10">
    <property type="entry name" value="Periplasmic binding protein-like II"/>
    <property type="match status" value="2"/>
</dbReference>
<reference evidence="8 9" key="2">
    <citation type="submission" date="2018-06" db="EMBL/GenBank/DDBJ databases">
        <authorList>
            <person name="Zhirakovskaya E."/>
        </authorList>
    </citation>
    <scope>NUCLEOTIDE SEQUENCE [LARGE SCALE GENOMIC DNA]</scope>
    <source>
        <strain evidence="8 9">FBKL4.011</strain>
    </source>
</reference>
<dbReference type="InterPro" id="IPR018313">
    <property type="entry name" value="SBP_3_CS"/>
</dbReference>
<name>A0A364K4R9_9BACL</name>
<feature type="signal peptide" evidence="5">
    <location>
        <begin position="1"/>
        <end position="21"/>
    </location>
</feature>
<keyword evidence="2" id="KW-0813">Transport</keyword>
<dbReference type="PANTHER" id="PTHR30085:SF6">
    <property type="entry name" value="ABC TRANSPORTER GLUTAMINE-BINDING PROTEIN GLNH"/>
    <property type="match status" value="1"/>
</dbReference>
<feature type="chain" id="PRO_5039632435" evidence="5">
    <location>
        <begin position="22"/>
        <end position="278"/>
    </location>
</feature>
<evidence type="ECO:0000256" key="5">
    <source>
        <dbReference type="SAM" id="SignalP"/>
    </source>
</evidence>
<dbReference type="InterPro" id="IPR001638">
    <property type="entry name" value="Solute-binding_3/MltF_N"/>
</dbReference>
<dbReference type="PROSITE" id="PS01039">
    <property type="entry name" value="SBP_BACTERIAL_3"/>
    <property type="match status" value="1"/>
</dbReference>
<feature type="domain" description="Ionotropic glutamate receptor C-terminal" evidence="7">
    <location>
        <begin position="43"/>
        <end position="264"/>
    </location>
</feature>
<dbReference type="SMART" id="SM00062">
    <property type="entry name" value="PBPb"/>
    <property type="match status" value="1"/>
</dbReference>
<dbReference type="AlphaFoldDB" id="A0A364K4R9"/>
<evidence type="ECO:0000256" key="3">
    <source>
        <dbReference type="ARBA" id="ARBA00022729"/>
    </source>
</evidence>
<dbReference type="GO" id="GO:0006865">
    <property type="term" value="P:amino acid transport"/>
    <property type="evidence" value="ECO:0007669"/>
    <property type="project" value="TreeGrafter"/>
</dbReference>
<organism evidence="8 9">
    <name type="scientific">Thermoflavimicrobium daqui</name>
    <dbReference type="NCBI Taxonomy" id="2137476"/>
    <lineage>
        <taxon>Bacteria</taxon>
        <taxon>Bacillati</taxon>
        <taxon>Bacillota</taxon>
        <taxon>Bacilli</taxon>
        <taxon>Bacillales</taxon>
        <taxon>Thermoactinomycetaceae</taxon>
        <taxon>Thermoflavimicrobium</taxon>
    </lineage>
</organism>
<evidence type="ECO:0000313" key="8">
    <source>
        <dbReference type="EMBL" id="RAL24370.1"/>
    </source>
</evidence>
<accession>A0A364K4R9</accession>
<dbReference type="GO" id="GO:0016020">
    <property type="term" value="C:membrane"/>
    <property type="evidence" value="ECO:0007669"/>
    <property type="project" value="InterPro"/>
</dbReference>
<proteinExistence type="inferred from homology"/>
<comment type="caution">
    <text evidence="8">The sequence shown here is derived from an EMBL/GenBank/DDBJ whole genome shotgun (WGS) entry which is preliminary data.</text>
</comment>
<reference evidence="8 9" key="1">
    <citation type="submission" date="2018-06" db="EMBL/GenBank/DDBJ databases">
        <title>Thermoflavimicrobium daqus sp. nov., a thermophilic microbe isolated from Moutai-flavour Daqu.</title>
        <authorList>
            <person name="Wang X."/>
            <person name="Zhou H."/>
        </authorList>
    </citation>
    <scope>NUCLEOTIDE SEQUENCE [LARGE SCALE GENOMIC DNA]</scope>
    <source>
        <strain evidence="8 9">FBKL4.011</strain>
    </source>
</reference>
<keyword evidence="3 5" id="KW-0732">Signal</keyword>
<evidence type="ECO:0000313" key="9">
    <source>
        <dbReference type="Proteomes" id="UP000251213"/>
    </source>
</evidence>
<dbReference type="PANTHER" id="PTHR30085">
    <property type="entry name" value="AMINO ACID ABC TRANSPORTER PERMEASE"/>
    <property type="match status" value="1"/>
</dbReference>
<evidence type="ECO:0000256" key="1">
    <source>
        <dbReference type="ARBA" id="ARBA00010333"/>
    </source>
</evidence>
<dbReference type="Proteomes" id="UP000251213">
    <property type="component" value="Unassembled WGS sequence"/>
</dbReference>
<protein>
    <submittedName>
        <fullName evidence="8">Amino acid ABC transporter substrate-binding protein</fullName>
    </submittedName>
</protein>
<keyword evidence="9" id="KW-1185">Reference proteome</keyword>
<dbReference type="GO" id="GO:0015276">
    <property type="term" value="F:ligand-gated monoatomic ion channel activity"/>
    <property type="evidence" value="ECO:0007669"/>
    <property type="project" value="InterPro"/>
</dbReference>
<evidence type="ECO:0000259" key="6">
    <source>
        <dbReference type="SMART" id="SM00062"/>
    </source>
</evidence>
<dbReference type="EMBL" id="QJKK01000004">
    <property type="protein sequence ID" value="RAL24370.1"/>
    <property type="molecule type" value="Genomic_DNA"/>
</dbReference>